<dbReference type="PANTHER" id="PTHR21298">
    <property type="entry name" value="GH01721P"/>
    <property type="match status" value="1"/>
</dbReference>
<feature type="compositionally biased region" description="Polar residues" evidence="1">
    <location>
        <begin position="386"/>
        <end position="401"/>
    </location>
</feature>
<feature type="domain" description="Ras-associating" evidence="2">
    <location>
        <begin position="73"/>
        <end position="124"/>
    </location>
</feature>
<proteinExistence type="predicted"/>
<organism evidence="3 4">
    <name type="scientific">Tigriopus californicus</name>
    <name type="common">Marine copepod</name>
    <dbReference type="NCBI Taxonomy" id="6832"/>
    <lineage>
        <taxon>Eukaryota</taxon>
        <taxon>Metazoa</taxon>
        <taxon>Ecdysozoa</taxon>
        <taxon>Arthropoda</taxon>
        <taxon>Crustacea</taxon>
        <taxon>Multicrustacea</taxon>
        <taxon>Hexanauplia</taxon>
        <taxon>Copepoda</taxon>
        <taxon>Harpacticoida</taxon>
        <taxon>Harpacticidae</taxon>
        <taxon>Tigriopus</taxon>
    </lineage>
</organism>
<accession>A0A553NQV2</accession>
<feature type="compositionally biased region" description="Polar residues" evidence="1">
    <location>
        <begin position="306"/>
        <end position="316"/>
    </location>
</feature>
<evidence type="ECO:0000313" key="3">
    <source>
        <dbReference type="EMBL" id="TRY67828.1"/>
    </source>
</evidence>
<sequence length="463" mass="51908">MVLQKVDSDRKPHDAATSPLFRARRIIPLASIIKHRQQQLVPDHSEYDPGHLHPGSSLPSFSHPAGSSFNANARIPIKVYAKCLRSDIEYKTLSLSPQTTAKELIWLLLSKYKMRHRDPKLFYLTMDINIKRTGIPLQRSLSLDDESRPVELKSCHPWGECKFTLQMRKGGVVRIYDSVLMAESKYKCLLISETTTVREVVQILFHCYGLDANGDQKRSSDRYCIFEQNPARSFERRLNSDERPILVQSLWPNPSNCMFVLRLTHSSSSSSLSEMVVEEAETMVDVPDDHEGEGEQQEDHGEEESPLSQRVTSSRSPDTRNTKIPGREDLDTSYGSSGESTASSDFSALRFHDSPALSSTRSDESSGGDSGLLKSSPDFVPHYQKRTSNPSGATSTTTNHHCQQLKPNTFKMVSRQISLHSLLETLPAASVDTGVLDSKSRKTSLSSLSLDSRSSDFDSYFYI</sequence>
<feature type="region of interest" description="Disordered" evidence="1">
    <location>
        <begin position="287"/>
        <end position="401"/>
    </location>
</feature>
<dbReference type="GO" id="GO:0007165">
    <property type="term" value="P:signal transduction"/>
    <property type="evidence" value="ECO:0007669"/>
    <property type="project" value="InterPro"/>
</dbReference>
<keyword evidence="4" id="KW-1185">Reference proteome</keyword>
<evidence type="ECO:0000313" key="4">
    <source>
        <dbReference type="Proteomes" id="UP000318571"/>
    </source>
</evidence>
<dbReference type="InterPro" id="IPR029071">
    <property type="entry name" value="Ubiquitin-like_domsf"/>
</dbReference>
<dbReference type="PROSITE" id="PS50200">
    <property type="entry name" value="RA"/>
    <property type="match status" value="2"/>
</dbReference>
<dbReference type="SUPFAM" id="SSF54236">
    <property type="entry name" value="Ubiquitin-like"/>
    <property type="match status" value="2"/>
</dbReference>
<evidence type="ECO:0000256" key="1">
    <source>
        <dbReference type="SAM" id="MobiDB-lite"/>
    </source>
</evidence>
<comment type="caution">
    <text evidence="3">The sequence shown here is derived from an EMBL/GenBank/DDBJ whole genome shotgun (WGS) entry which is preliminary data.</text>
</comment>
<feature type="compositionally biased region" description="Low complexity" evidence="1">
    <location>
        <begin position="357"/>
        <end position="378"/>
    </location>
</feature>
<evidence type="ECO:0000259" key="2">
    <source>
        <dbReference type="PROSITE" id="PS50200"/>
    </source>
</evidence>
<feature type="domain" description="Ras-associating" evidence="2">
    <location>
        <begin position="169"/>
        <end position="266"/>
    </location>
</feature>
<dbReference type="GO" id="GO:0045742">
    <property type="term" value="P:positive regulation of epidermal growth factor receptor signaling pathway"/>
    <property type="evidence" value="ECO:0007669"/>
    <property type="project" value="TreeGrafter"/>
</dbReference>
<dbReference type="GO" id="GO:0045743">
    <property type="term" value="P:positive regulation of fibroblast growth factor receptor signaling pathway"/>
    <property type="evidence" value="ECO:0007669"/>
    <property type="project" value="TreeGrafter"/>
</dbReference>
<name>A0A553NQV2_TIGCA</name>
<dbReference type="PANTHER" id="PTHR21298:SF2">
    <property type="entry name" value="GH01721P"/>
    <property type="match status" value="1"/>
</dbReference>
<feature type="compositionally biased region" description="Acidic residues" evidence="1">
    <location>
        <begin position="287"/>
        <end position="305"/>
    </location>
</feature>
<dbReference type="Gene3D" id="3.10.20.90">
    <property type="entry name" value="Phosphatidylinositol 3-kinase Catalytic Subunit, Chain A, domain 1"/>
    <property type="match status" value="2"/>
</dbReference>
<feature type="compositionally biased region" description="Basic and acidic residues" evidence="1">
    <location>
        <begin position="317"/>
        <end position="330"/>
    </location>
</feature>
<reference evidence="3 4" key="1">
    <citation type="journal article" date="2018" name="Nat. Ecol. Evol.">
        <title>Genomic signatures of mitonuclear coevolution across populations of Tigriopus californicus.</title>
        <authorList>
            <person name="Barreto F.S."/>
            <person name="Watson E.T."/>
            <person name="Lima T.G."/>
            <person name="Willett C.S."/>
            <person name="Edmands S."/>
            <person name="Li W."/>
            <person name="Burton R.S."/>
        </authorList>
    </citation>
    <scope>NUCLEOTIDE SEQUENCE [LARGE SCALE GENOMIC DNA]</scope>
    <source>
        <strain evidence="3 4">San Diego</strain>
    </source>
</reference>
<feature type="compositionally biased region" description="Low complexity" evidence="1">
    <location>
        <begin position="332"/>
        <end position="348"/>
    </location>
</feature>
<dbReference type="Proteomes" id="UP000318571">
    <property type="component" value="Chromosome 4"/>
</dbReference>
<dbReference type="AlphaFoldDB" id="A0A553NQV2"/>
<dbReference type="InterPro" id="IPR000159">
    <property type="entry name" value="RA_dom"/>
</dbReference>
<dbReference type="CDD" id="cd17043">
    <property type="entry name" value="RA"/>
    <property type="match status" value="1"/>
</dbReference>
<protein>
    <recommendedName>
        <fullName evidence="2">Ras-associating domain-containing protein</fullName>
    </recommendedName>
</protein>
<dbReference type="SMART" id="SM00314">
    <property type="entry name" value="RA"/>
    <property type="match status" value="2"/>
</dbReference>
<dbReference type="EMBL" id="VCGU01000011">
    <property type="protein sequence ID" value="TRY67828.1"/>
    <property type="molecule type" value="Genomic_DNA"/>
</dbReference>
<dbReference type="Pfam" id="PF00788">
    <property type="entry name" value="RA"/>
    <property type="match status" value="2"/>
</dbReference>
<gene>
    <name evidence="3" type="ORF">TCAL_13874</name>
</gene>